<proteinExistence type="predicted"/>
<dbReference type="EMBL" id="JAFLQW010000191">
    <property type="protein sequence ID" value="MBO0348827.1"/>
    <property type="molecule type" value="Genomic_DNA"/>
</dbReference>
<feature type="region of interest" description="Disordered" evidence="1">
    <location>
        <begin position="92"/>
        <end position="112"/>
    </location>
</feature>
<dbReference type="RefSeq" id="WP_207087367.1">
    <property type="nucleotide sequence ID" value="NZ_JAFLQW010000191.1"/>
</dbReference>
<protein>
    <submittedName>
        <fullName evidence="2">Zinc ribbon domain-containing protein</fullName>
    </submittedName>
</protein>
<organism evidence="2 3">
    <name type="scientific">Phormidium pseudopriestleyi FRX01</name>
    <dbReference type="NCBI Taxonomy" id="1759528"/>
    <lineage>
        <taxon>Bacteria</taxon>
        <taxon>Bacillati</taxon>
        <taxon>Cyanobacteriota</taxon>
        <taxon>Cyanophyceae</taxon>
        <taxon>Oscillatoriophycideae</taxon>
        <taxon>Oscillatoriales</taxon>
        <taxon>Oscillatoriaceae</taxon>
        <taxon>Phormidium</taxon>
    </lineage>
</organism>
<dbReference type="Proteomes" id="UP000664844">
    <property type="component" value="Unassembled WGS sequence"/>
</dbReference>
<gene>
    <name evidence="2" type="ORF">J0895_06880</name>
</gene>
<reference evidence="2 3" key="1">
    <citation type="submission" date="2021-03" db="EMBL/GenBank/DDBJ databases">
        <title>Metabolic Capacity of the Antarctic Cyanobacterium Phormidium pseudopriestleyi that Sustains Oxygenic Photosynthesis in the Presence of Hydrogen Sulfide.</title>
        <authorList>
            <person name="Lumian J.E."/>
            <person name="Jungblut A.D."/>
            <person name="Dillon M.L."/>
            <person name="Hawes I."/>
            <person name="Doran P.T."/>
            <person name="Mackey T.J."/>
            <person name="Dick G.J."/>
            <person name="Grettenberger C.L."/>
            <person name="Sumner D.Y."/>
        </authorList>
    </citation>
    <scope>NUCLEOTIDE SEQUENCE [LARGE SCALE GENOMIC DNA]</scope>
    <source>
        <strain evidence="2 3">FRX01</strain>
    </source>
</reference>
<evidence type="ECO:0000256" key="1">
    <source>
        <dbReference type="SAM" id="MobiDB-lite"/>
    </source>
</evidence>
<keyword evidence="3" id="KW-1185">Reference proteome</keyword>
<evidence type="ECO:0000313" key="2">
    <source>
        <dbReference type="EMBL" id="MBO0348827.1"/>
    </source>
</evidence>
<comment type="caution">
    <text evidence="2">The sequence shown here is derived from an EMBL/GenBank/DDBJ whole genome shotgun (WGS) entry which is preliminary data.</text>
</comment>
<evidence type="ECO:0000313" key="3">
    <source>
        <dbReference type="Proteomes" id="UP000664844"/>
    </source>
</evidence>
<accession>A0ABS3FPL7</accession>
<name>A0ABS3FPL7_9CYAN</name>
<sequence>MPLYTYFCPSTNQKLDVTHSIKDKAQTWGELCHLANLEPGQTPLSAPVRRLICAPALIFPTGNSELKSHGFSKLVKRDDGVYENVTATDGESRIVRPGDRSTYPDLKKKIGD</sequence>